<dbReference type="InterPro" id="IPR009562">
    <property type="entry name" value="DUF1178"/>
</dbReference>
<evidence type="ECO:0008006" key="3">
    <source>
        <dbReference type="Google" id="ProtNLM"/>
    </source>
</evidence>
<gene>
    <name evidence="1" type="ORF">OAN307_c38380</name>
</gene>
<dbReference type="Pfam" id="PF06676">
    <property type="entry name" value="DUF1178"/>
    <property type="match status" value="1"/>
</dbReference>
<dbReference type="HOGENOM" id="CLU_112041_1_0_5"/>
<reference evidence="1 2" key="1">
    <citation type="journal article" date="2013" name="PLoS ONE">
        <title>Poles Apart: Arctic and Antarctic Octadecabacter strains Share High Genome Plasticity and a New Type of Xanthorhodopsin.</title>
        <authorList>
            <person name="Vollmers J."/>
            <person name="Voget S."/>
            <person name="Dietrich S."/>
            <person name="Gollnow K."/>
            <person name="Smits M."/>
            <person name="Meyer K."/>
            <person name="Brinkhoff T."/>
            <person name="Simon M."/>
            <person name="Daniel R."/>
        </authorList>
    </citation>
    <scope>NUCLEOTIDE SEQUENCE [LARGE SCALE GENOMIC DNA]</scope>
    <source>
        <strain evidence="1 2">307</strain>
    </source>
</reference>
<dbReference type="Proteomes" id="UP000005307">
    <property type="component" value="Chromosome"/>
</dbReference>
<dbReference type="AlphaFoldDB" id="M9RAQ3"/>
<protein>
    <recommendedName>
        <fullName evidence="3">DUF1178 family protein</fullName>
    </recommendedName>
</protein>
<keyword evidence="2" id="KW-1185">Reference proteome</keyword>
<evidence type="ECO:0000313" key="2">
    <source>
        <dbReference type="Proteomes" id="UP000005307"/>
    </source>
</evidence>
<dbReference type="EMBL" id="CP003740">
    <property type="protein sequence ID" value="AGI69282.1"/>
    <property type="molecule type" value="Genomic_DNA"/>
</dbReference>
<proteinExistence type="predicted"/>
<organism evidence="1 2">
    <name type="scientific">Octadecabacter antarcticus 307</name>
    <dbReference type="NCBI Taxonomy" id="391626"/>
    <lineage>
        <taxon>Bacteria</taxon>
        <taxon>Pseudomonadati</taxon>
        <taxon>Pseudomonadota</taxon>
        <taxon>Alphaproteobacteria</taxon>
        <taxon>Rhodobacterales</taxon>
        <taxon>Roseobacteraceae</taxon>
        <taxon>Octadecabacter</taxon>
    </lineage>
</organism>
<dbReference type="KEGG" id="oat:OAN307_c38380"/>
<dbReference type="PIRSF" id="PIRSF032131">
    <property type="entry name" value="UCP032131"/>
    <property type="match status" value="1"/>
</dbReference>
<dbReference type="STRING" id="391626.OAN307_c38380"/>
<accession>M9RAQ3</accession>
<name>M9RAQ3_9RHOB</name>
<sequence>MLRTPDQFLQREDPLIRYTLSCEKDHQFESWFQSSDAFDALARGGLLACAVCGSVIVTRAMMAPSVPAKGRANDLKTPASDAEKALTKMRKDVEKNSEYVGPSFAEQARKMHDGDAPERAIWGEANFTEAKKLIEDGIPVAPLPFMPKRKTN</sequence>
<evidence type="ECO:0000313" key="1">
    <source>
        <dbReference type="EMBL" id="AGI69282.1"/>
    </source>
</evidence>
<dbReference type="eggNOG" id="COG5319">
    <property type="taxonomic scope" value="Bacteria"/>
</dbReference>